<evidence type="ECO:0000313" key="1">
    <source>
        <dbReference type="EMBL" id="MBB4267784.1"/>
    </source>
</evidence>
<proteinExistence type="predicted"/>
<comment type="caution">
    <text evidence="1">The sequence shown here is derived from an EMBL/GenBank/DDBJ whole genome shotgun (WGS) entry which is preliminary data.</text>
</comment>
<organism evidence="1 2">
    <name type="scientific">Roseospira visakhapatnamensis</name>
    <dbReference type="NCBI Taxonomy" id="390880"/>
    <lineage>
        <taxon>Bacteria</taxon>
        <taxon>Pseudomonadati</taxon>
        <taxon>Pseudomonadota</taxon>
        <taxon>Alphaproteobacteria</taxon>
        <taxon>Rhodospirillales</taxon>
        <taxon>Rhodospirillaceae</taxon>
        <taxon>Roseospira</taxon>
    </lineage>
</organism>
<dbReference type="Proteomes" id="UP000554286">
    <property type="component" value="Unassembled WGS sequence"/>
</dbReference>
<sequence length="153" mass="17248">MGRPPSITDLRERYGPLPAVLLTILEVVGEEKALRLVQRLGGLEITVPADARVEGSDLHQALDVDPEIARIVARRLRDRHGLEVHVPNMFGWLQRRRQRRIVALRADGRRIQDIAHTLGITERAVYLALARDRDQAGDDRQLDLLDLIVPPPA</sequence>
<protein>
    <submittedName>
        <fullName evidence="1">DNA-binding NarL/FixJ family response regulator</fullName>
    </submittedName>
</protein>
<evidence type="ECO:0000313" key="2">
    <source>
        <dbReference type="Proteomes" id="UP000554286"/>
    </source>
</evidence>
<gene>
    <name evidence="1" type="ORF">GGD89_003434</name>
</gene>
<dbReference type="GO" id="GO:0003677">
    <property type="term" value="F:DNA binding"/>
    <property type="evidence" value="ECO:0007669"/>
    <property type="project" value="UniProtKB-KW"/>
</dbReference>
<dbReference type="EMBL" id="JACIGK010000034">
    <property type="protein sequence ID" value="MBB4267784.1"/>
    <property type="molecule type" value="Genomic_DNA"/>
</dbReference>
<keyword evidence="1" id="KW-0238">DNA-binding</keyword>
<keyword evidence="2" id="KW-1185">Reference proteome</keyword>
<reference evidence="1 2" key="1">
    <citation type="submission" date="2020-08" db="EMBL/GenBank/DDBJ databases">
        <title>Genome sequencing of Purple Non-Sulfur Bacteria from various extreme environments.</title>
        <authorList>
            <person name="Mayer M."/>
        </authorList>
    </citation>
    <scope>NUCLEOTIDE SEQUENCE [LARGE SCALE GENOMIC DNA]</scope>
    <source>
        <strain evidence="1 2">JA131</strain>
    </source>
</reference>
<dbReference type="RefSeq" id="WP_184047792.1">
    <property type="nucleotide sequence ID" value="NZ_JACIGK010000034.1"/>
</dbReference>
<name>A0A7W6WB92_9PROT</name>
<accession>A0A7W6WB92</accession>
<dbReference type="AlphaFoldDB" id="A0A7W6WB92"/>